<dbReference type="PANTHER" id="PTHR45648:SF22">
    <property type="entry name" value="GDSL LIPASE_ACYLHYDROLASE FAMILY PROTEIN (AFU_ORTHOLOGUE AFUA_4G14700)"/>
    <property type="match status" value="1"/>
</dbReference>
<organism evidence="3 4">
    <name type="scientific">Mycoemilia scoparia</name>
    <dbReference type="NCBI Taxonomy" id="417184"/>
    <lineage>
        <taxon>Eukaryota</taxon>
        <taxon>Fungi</taxon>
        <taxon>Fungi incertae sedis</taxon>
        <taxon>Zoopagomycota</taxon>
        <taxon>Kickxellomycotina</taxon>
        <taxon>Kickxellomycetes</taxon>
        <taxon>Kickxellales</taxon>
        <taxon>Kickxellaceae</taxon>
        <taxon>Mycoemilia</taxon>
    </lineage>
</organism>
<evidence type="ECO:0000256" key="2">
    <source>
        <dbReference type="SAM" id="SignalP"/>
    </source>
</evidence>
<comment type="caution">
    <text evidence="3">The sequence shown here is derived from an EMBL/GenBank/DDBJ whole genome shotgun (WGS) entry which is preliminary data.</text>
</comment>
<evidence type="ECO:0000313" key="3">
    <source>
        <dbReference type="EMBL" id="KAJ1920944.1"/>
    </source>
</evidence>
<dbReference type="GO" id="GO:0016788">
    <property type="term" value="F:hydrolase activity, acting on ester bonds"/>
    <property type="evidence" value="ECO:0007669"/>
    <property type="project" value="InterPro"/>
</dbReference>
<protein>
    <submittedName>
        <fullName evidence="3">Uncharacterized protein</fullName>
    </submittedName>
</protein>
<sequence length="352" mass="39117">MQNIKMIFKYISAIVALASGLVIKASAANNDDKSRLIVFGDSLSDIGNIEKFVSVNLYWENRLTNGPTWCEYTAALLNKTLVDYAISGSTSSDMVGMVQLLSNNLPNAIEQARLFLKLNSDSGPREGDVVVIETGANNLIYEMLNPPRLILTTESLISQITNDIRQTIRIMADGGYRRFLVMDLPDVALTPIAGNSLFLKKLYKGITDKVNQRLNETLMYFTEYYGYSLDYVKTFSLSNLTEIVSKPSVAFNAGITNIEKPCVNGITSLFPACDDEENHLFYDLVHPSAKIHYLIGLLAKNTIEEDDYKFDQESVIDIIKSNNISNVTSDNNIVVNAGIKNVPAYGQVTEKF</sequence>
<dbReference type="PANTHER" id="PTHR45648">
    <property type="entry name" value="GDSL LIPASE/ACYLHYDROLASE FAMILY PROTEIN (AFU_ORTHOLOGUE AFUA_4G14700)"/>
    <property type="match status" value="1"/>
</dbReference>
<dbReference type="Proteomes" id="UP001150538">
    <property type="component" value="Unassembled WGS sequence"/>
</dbReference>
<dbReference type="Pfam" id="PF00657">
    <property type="entry name" value="Lipase_GDSL"/>
    <property type="match status" value="1"/>
</dbReference>
<proteinExistence type="predicted"/>
<dbReference type="InterPro" id="IPR051058">
    <property type="entry name" value="GDSL_Est/Lipase"/>
</dbReference>
<dbReference type="AlphaFoldDB" id="A0A9W8DVZ0"/>
<gene>
    <name evidence="3" type="ORF">H4219_000997</name>
</gene>
<evidence type="ECO:0000313" key="4">
    <source>
        <dbReference type="Proteomes" id="UP001150538"/>
    </source>
</evidence>
<dbReference type="CDD" id="cd01846">
    <property type="entry name" value="fatty_acyltransferase_like"/>
    <property type="match status" value="1"/>
</dbReference>
<dbReference type="OrthoDB" id="1600564at2759"/>
<evidence type="ECO:0000256" key="1">
    <source>
        <dbReference type="ARBA" id="ARBA00022801"/>
    </source>
</evidence>
<keyword evidence="1" id="KW-0378">Hydrolase</keyword>
<reference evidence="3" key="1">
    <citation type="submission" date="2022-07" db="EMBL/GenBank/DDBJ databases">
        <title>Phylogenomic reconstructions and comparative analyses of Kickxellomycotina fungi.</title>
        <authorList>
            <person name="Reynolds N.K."/>
            <person name="Stajich J.E."/>
            <person name="Barry K."/>
            <person name="Grigoriev I.V."/>
            <person name="Crous P."/>
            <person name="Smith M.E."/>
        </authorList>
    </citation>
    <scope>NUCLEOTIDE SEQUENCE</scope>
    <source>
        <strain evidence="3">NBRC 100468</strain>
    </source>
</reference>
<keyword evidence="4" id="KW-1185">Reference proteome</keyword>
<accession>A0A9W8DVZ0</accession>
<dbReference type="EMBL" id="JANBPU010000008">
    <property type="protein sequence ID" value="KAJ1920944.1"/>
    <property type="molecule type" value="Genomic_DNA"/>
</dbReference>
<feature type="chain" id="PRO_5040776683" evidence="2">
    <location>
        <begin position="28"/>
        <end position="352"/>
    </location>
</feature>
<name>A0A9W8DVZ0_9FUNG</name>
<dbReference type="SUPFAM" id="SSF52266">
    <property type="entry name" value="SGNH hydrolase"/>
    <property type="match status" value="1"/>
</dbReference>
<dbReference type="Gene3D" id="3.40.50.1110">
    <property type="entry name" value="SGNH hydrolase"/>
    <property type="match status" value="1"/>
</dbReference>
<dbReference type="InterPro" id="IPR036514">
    <property type="entry name" value="SGNH_hydro_sf"/>
</dbReference>
<dbReference type="InterPro" id="IPR001087">
    <property type="entry name" value="GDSL"/>
</dbReference>
<feature type="signal peptide" evidence="2">
    <location>
        <begin position="1"/>
        <end position="27"/>
    </location>
</feature>
<keyword evidence="2" id="KW-0732">Signal</keyword>